<reference evidence="3" key="1">
    <citation type="journal article" date="2024" name="IScience">
        <title>Strigolactones Initiate the Formation of Haustorium-like Structures in Castilleja.</title>
        <authorList>
            <person name="Buerger M."/>
            <person name="Peterson D."/>
            <person name="Chory J."/>
        </authorList>
    </citation>
    <scope>NUCLEOTIDE SEQUENCE [LARGE SCALE GENOMIC DNA]</scope>
</reference>
<dbReference type="AlphaFoldDB" id="A0ABD3DNV4"/>
<keyword evidence="3" id="KW-1185">Reference proteome</keyword>
<feature type="transmembrane region" description="Helical" evidence="1">
    <location>
        <begin position="45"/>
        <end position="67"/>
    </location>
</feature>
<dbReference type="Proteomes" id="UP001632038">
    <property type="component" value="Unassembled WGS sequence"/>
</dbReference>
<evidence type="ECO:0000313" key="3">
    <source>
        <dbReference type="Proteomes" id="UP001632038"/>
    </source>
</evidence>
<dbReference type="EMBL" id="JAVIJP010000015">
    <property type="protein sequence ID" value="KAL3643980.1"/>
    <property type="molecule type" value="Genomic_DNA"/>
</dbReference>
<accession>A0ABD3DNV4</accession>
<keyword evidence="1" id="KW-1133">Transmembrane helix</keyword>
<keyword evidence="1" id="KW-0472">Membrane</keyword>
<sequence>MDTKAPSKIEEENNSGGENKCYRPKLLAPRTVKPFLFDIYPKDCIYYYVYGLYLLTLQFISDLHAVVSPNAPRTPLRLILFGKSKNALFSTFPILDQTVWLGRTSIYKRFRKYTEIPNTGNLVYTKVGTI</sequence>
<organism evidence="2 3">
    <name type="scientific">Castilleja foliolosa</name>
    <dbReference type="NCBI Taxonomy" id="1961234"/>
    <lineage>
        <taxon>Eukaryota</taxon>
        <taxon>Viridiplantae</taxon>
        <taxon>Streptophyta</taxon>
        <taxon>Embryophyta</taxon>
        <taxon>Tracheophyta</taxon>
        <taxon>Spermatophyta</taxon>
        <taxon>Magnoliopsida</taxon>
        <taxon>eudicotyledons</taxon>
        <taxon>Gunneridae</taxon>
        <taxon>Pentapetalae</taxon>
        <taxon>asterids</taxon>
        <taxon>lamiids</taxon>
        <taxon>Lamiales</taxon>
        <taxon>Orobanchaceae</taxon>
        <taxon>Pedicularideae</taxon>
        <taxon>Castillejinae</taxon>
        <taxon>Castilleja</taxon>
    </lineage>
</organism>
<evidence type="ECO:0000313" key="2">
    <source>
        <dbReference type="EMBL" id="KAL3643980.1"/>
    </source>
</evidence>
<comment type="caution">
    <text evidence="2">The sequence shown here is derived from an EMBL/GenBank/DDBJ whole genome shotgun (WGS) entry which is preliminary data.</text>
</comment>
<evidence type="ECO:0000256" key="1">
    <source>
        <dbReference type="SAM" id="Phobius"/>
    </source>
</evidence>
<proteinExistence type="predicted"/>
<gene>
    <name evidence="2" type="ORF">CASFOL_011912</name>
</gene>
<keyword evidence="1" id="KW-0812">Transmembrane</keyword>
<protein>
    <submittedName>
        <fullName evidence="2">Uncharacterized protein</fullName>
    </submittedName>
</protein>
<name>A0ABD3DNV4_9LAMI</name>